<feature type="signal peptide" evidence="1">
    <location>
        <begin position="1"/>
        <end position="20"/>
    </location>
</feature>
<keyword evidence="3" id="KW-1185">Reference proteome</keyword>
<evidence type="ECO:0000313" key="2">
    <source>
        <dbReference type="EMBL" id="KGO92416.1"/>
    </source>
</evidence>
<sequence>MKRLLLLLFFIPLTSFTVVDSDVYICKSTGAKKYHLTESCRGLSNCKAEIGKVKLSEAKNQGKTICGWED</sequence>
<dbReference type="RefSeq" id="WP_026990221.1">
    <property type="nucleotide sequence ID" value="NZ_AUGP01000017.1"/>
</dbReference>
<dbReference type="EMBL" id="JRLY01000010">
    <property type="protein sequence ID" value="KGO92416.1"/>
    <property type="molecule type" value="Genomic_DNA"/>
</dbReference>
<dbReference type="AlphaFoldDB" id="A0A0A2MLF2"/>
<comment type="caution">
    <text evidence="2">The sequence shown here is derived from an EMBL/GenBank/DDBJ whole genome shotgun (WGS) entry which is preliminary data.</text>
</comment>
<evidence type="ECO:0000313" key="3">
    <source>
        <dbReference type="Proteomes" id="UP000030111"/>
    </source>
</evidence>
<name>A0A0A2MLF2_9FLAO</name>
<proteinExistence type="predicted"/>
<evidence type="ECO:0000256" key="1">
    <source>
        <dbReference type="SAM" id="SignalP"/>
    </source>
</evidence>
<keyword evidence="1" id="KW-0732">Signal</keyword>
<dbReference type="STRING" id="1121898.GCA_000422725_01331"/>
<dbReference type="Proteomes" id="UP000030111">
    <property type="component" value="Unassembled WGS sequence"/>
</dbReference>
<accession>A0A0A2MLF2</accession>
<organism evidence="2 3">
    <name type="scientific">Flavobacterium subsaxonicum WB 4.1-42 = DSM 21790</name>
    <dbReference type="NCBI Taxonomy" id="1121898"/>
    <lineage>
        <taxon>Bacteria</taxon>
        <taxon>Pseudomonadati</taxon>
        <taxon>Bacteroidota</taxon>
        <taxon>Flavobacteriia</taxon>
        <taxon>Flavobacteriales</taxon>
        <taxon>Flavobacteriaceae</taxon>
        <taxon>Flavobacterium</taxon>
    </lineage>
</organism>
<dbReference type="eggNOG" id="ENOG50339XQ">
    <property type="taxonomic scope" value="Bacteria"/>
</dbReference>
<gene>
    <name evidence="2" type="ORF">Q766_13235</name>
</gene>
<protein>
    <submittedName>
        <fullName evidence="2">Uncharacterized protein</fullName>
    </submittedName>
</protein>
<dbReference type="OrthoDB" id="885042at2"/>
<reference evidence="2 3" key="1">
    <citation type="submission" date="2013-09" db="EMBL/GenBank/DDBJ databases">
        <authorList>
            <person name="Zeng Z."/>
            <person name="Chen C."/>
        </authorList>
    </citation>
    <scope>NUCLEOTIDE SEQUENCE [LARGE SCALE GENOMIC DNA]</scope>
    <source>
        <strain evidence="2 3">WB 4.1-42</strain>
    </source>
</reference>
<feature type="chain" id="PRO_5001992529" evidence="1">
    <location>
        <begin position="21"/>
        <end position="70"/>
    </location>
</feature>